<feature type="domain" description="CBM39" evidence="7">
    <location>
        <begin position="1"/>
        <end position="83"/>
    </location>
</feature>
<comment type="similarity">
    <text evidence="2">Belongs to the insect beta-1,3-glucan binding protein family.</text>
</comment>
<dbReference type="AlphaFoldDB" id="V4C6H3"/>
<dbReference type="InterPro" id="IPR050546">
    <property type="entry name" value="Glycosyl_Hydrlase_16"/>
</dbReference>
<evidence type="ECO:0000256" key="4">
    <source>
        <dbReference type="ARBA" id="ARBA00022859"/>
    </source>
</evidence>
<dbReference type="CTD" id="20231136"/>
<dbReference type="RefSeq" id="XP_009051872.1">
    <property type="nucleotide sequence ID" value="XM_009053624.1"/>
</dbReference>
<dbReference type="KEGG" id="lgi:LOTGIDRAFT_114783"/>
<dbReference type="SUPFAM" id="SSF49899">
    <property type="entry name" value="Concanavalin A-like lectins/glucanases"/>
    <property type="match status" value="1"/>
</dbReference>
<dbReference type="GO" id="GO:0030246">
    <property type="term" value="F:carbohydrate binding"/>
    <property type="evidence" value="ECO:0007669"/>
    <property type="project" value="InterPro"/>
</dbReference>
<dbReference type="HOGENOM" id="CLU_019533_2_0_1"/>
<dbReference type="InterPro" id="IPR043030">
    <property type="entry name" value="BGBP_N_sf"/>
</dbReference>
<gene>
    <name evidence="8" type="ORF">LOTGIDRAFT_114783</name>
</gene>
<evidence type="ECO:0000256" key="3">
    <source>
        <dbReference type="ARBA" id="ARBA00022588"/>
    </source>
</evidence>
<reference evidence="8 9" key="1">
    <citation type="journal article" date="2013" name="Nature">
        <title>Insights into bilaterian evolution from three spiralian genomes.</title>
        <authorList>
            <person name="Simakov O."/>
            <person name="Marletaz F."/>
            <person name="Cho S.J."/>
            <person name="Edsinger-Gonzales E."/>
            <person name="Havlak P."/>
            <person name="Hellsten U."/>
            <person name="Kuo D.H."/>
            <person name="Larsson T."/>
            <person name="Lv J."/>
            <person name="Arendt D."/>
            <person name="Savage R."/>
            <person name="Osoegawa K."/>
            <person name="de Jong P."/>
            <person name="Grimwood J."/>
            <person name="Chapman J.A."/>
            <person name="Shapiro H."/>
            <person name="Aerts A."/>
            <person name="Otillar R.P."/>
            <person name="Terry A.Y."/>
            <person name="Boore J.L."/>
            <person name="Grigoriev I.V."/>
            <person name="Lindberg D.R."/>
            <person name="Seaver E.C."/>
            <person name="Weisblat D.A."/>
            <person name="Putnam N.H."/>
            <person name="Rokhsar D.S."/>
        </authorList>
    </citation>
    <scope>NUCLEOTIDE SEQUENCE [LARGE SCALE GENOMIC DNA]</scope>
</reference>
<keyword evidence="3" id="KW-0399">Innate immunity</keyword>
<dbReference type="PROSITE" id="PS51969">
    <property type="entry name" value="CBM39"/>
    <property type="match status" value="1"/>
</dbReference>
<feature type="domain" description="GH16" evidence="6">
    <location>
        <begin position="111"/>
        <end position="443"/>
    </location>
</feature>
<comment type="similarity">
    <text evidence="1">Belongs to the glycosyl hydrolase 16 family.</text>
</comment>
<evidence type="ECO:0000259" key="6">
    <source>
        <dbReference type="PROSITE" id="PS51762"/>
    </source>
</evidence>
<evidence type="ECO:0000256" key="1">
    <source>
        <dbReference type="ARBA" id="ARBA00006865"/>
    </source>
</evidence>
<dbReference type="GeneID" id="20231136"/>
<dbReference type="GO" id="GO:0005975">
    <property type="term" value="P:carbohydrate metabolic process"/>
    <property type="evidence" value="ECO:0007669"/>
    <property type="project" value="InterPro"/>
</dbReference>
<dbReference type="GO" id="GO:0004553">
    <property type="term" value="F:hydrolase activity, hydrolyzing O-glycosyl compounds"/>
    <property type="evidence" value="ECO:0007669"/>
    <property type="project" value="InterPro"/>
</dbReference>
<evidence type="ECO:0000256" key="5">
    <source>
        <dbReference type="SAM" id="MobiDB-lite"/>
    </source>
</evidence>
<protein>
    <submittedName>
        <fullName evidence="8">Uncharacterized protein</fullName>
    </submittedName>
</protein>
<dbReference type="PROSITE" id="PS51762">
    <property type="entry name" value="GH16_2"/>
    <property type="match status" value="1"/>
</dbReference>
<evidence type="ECO:0000313" key="9">
    <source>
        <dbReference type="Proteomes" id="UP000030746"/>
    </source>
</evidence>
<dbReference type="InterPro" id="IPR000757">
    <property type="entry name" value="Beta-glucanase-like"/>
</dbReference>
<dbReference type="PANTHER" id="PTHR10963">
    <property type="entry name" value="GLYCOSYL HYDROLASE-RELATED"/>
    <property type="match status" value="1"/>
</dbReference>
<dbReference type="Gene3D" id="2.60.120.200">
    <property type="match status" value="1"/>
</dbReference>
<dbReference type="GO" id="GO:0045087">
    <property type="term" value="P:innate immune response"/>
    <property type="evidence" value="ECO:0007669"/>
    <property type="project" value="UniProtKB-KW"/>
</dbReference>
<feature type="compositionally biased region" description="Basic and acidic residues" evidence="5">
    <location>
        <begin position="78"/>
        <end position="94"/>
    </location>
</feature>
<dbReference type="Pfam" id="PF15886">
    <property type="entry name" value="CBM39"/>
    <property type="match status" value="1"/>
</dbReference>
<evidence type="ECO:0000259" key="7">
    <source>
        <dbReference type="PROSITE" id="PS51969"/>
    </source>
</evidence>
<evidence type="ECO:0000256" key="2">
    <source>
        <dbReference type="ARBA" id="ARBA00008781"/>
    </source>
</evidence>
<dbReference type="STRING" id="225164.V4C6H3"/>
<feature type="compositionally biased region" description="Polar residues" evidence="5">
    <location>
        <begin position="95"/>
        <end position="119"/>
    </location>
</feature>
<dbReference type="OMA" id="VWSQTGR"/>
<dbReference type="OrthoDB" id="4781at2759"/>
<dbReference type="Proteomes" id="UP000030746">
    <property type="component" value="Unassembled WGS sequence"/>
</dbReference>
<name>V4C6H3_LOTGI</name>
<keyword evidence="4" id="KW-0391">Immunity</keyword>
<dbReference type="EMBL" id="KB201305">
    <property type="protein sequence ID" value="ESO97264.1"/>
    <property type="molecule type" value="Genomic_DNA"/>
</dbReference>
<sequence>MSFVDVGYELVALHFSINKKVSGVQAGDYNVDIKNKQGGNFVYENRLVTINHGDYISYWVYGVVNGLAEQLLDQEWRLTDPTPDNDHHTSHPDNHATQAPTNNHPHSSGGNTRQQTPTQQSCTSYPCLIFEDNFDFINHHVWEHELTLGGGGNWEFQQYTNNRSNSYCKNGVLHIKPTLTTDAMGDDNFLESGSIDIWGAGPHDTCTGNAFYGCKRDGAPGRVLNPIQSARLRSSRGFNFKYGKVEVEAKLPTGDWIWPAIWMMPTWDTYGSWPASGEIDIMESRGNLNYKDKQGNPVGVDHVGSTLHFGPNWQHDPFYRATASKFSVDGDMILNVKPDSGGFWKFGGFDKTSMENPWRFASKMAPFDQEYYIILNVAVGGLHYFADSNHGPRPKPWKDNSPQASTDFWRAKNQWYPTWNPHVRDGEDAALQINYIKVWKMKP</sequence>
<dbReference type="PANTHER" id="PTHR10963:SF55">
    <property type="entry name" value="GLYCOSIDE HYDROLASE FAMILY 16 PROTEIN"/>
    <property type="match status" value="1"/>
</dbReference>
<proteinExistence type="inferred from homology"/>
<dbReference type="InterPro" id="IPR031756">
    <property type="entry name" value="BGBP_N"/>
</dbReference>
<dbReference type="InterPro" id="IPR013320">
    <property type="entry name" value="ConA-like_dom_sf"/>
</dbReference>
<evidence type="ECO:0000313" key="8">
    <source>
        <dbReference type="EMBL" id="ESO97264.1"/>
    </source>
</evidence>
<dbReference type="Gene3D" id="2.60.40.2140">
    <property type="entry name" value="Beta-1,3-glucan-recognition protein, N-terminal domain"/>
    <property type="match status" value="1"/>
</dbReference>
<accession>V4C6H3</accession>
<feature type="region of interest" description="Disordered" evidence="5">
    <location>
        <begin position="78"/>
        <end position="119"/>
    </location>
</feature>
<dbReference type="CDD" id="cd08024">
    <property type="entry name" value="GH16_CCF"/>
    <property type="match status" value="1"/>
</dbReference>
<organism evidence="8 9">
    <name type="scientific">Lottia gigantea</name>
    <name type="common">Giant owl limpet</name>
    <dbReference type="NCBI Taxonomy" id="225164"/>
    <lineage>
        <taxon>Eukaryota</taxon>
        <taxon>Metazoa</taxon>
        <taxon>Spiralia</taxon>
        <taxon>Lophotrochozoa</taxon>
        <taxon>Mollusca</taxon>
        <taxon>Gastropoda</taxon>
        <taxon>Patellogastropoda</taxon>
        <taxon>Lottioidea</taxon>
        <taxon>Lottiidae</taxon>
        <taxon>Lottia</taxon>
    </lineage>
</organism>
<keyword evidence="9" id="KW-1185">Reference proteome</keyword>